<keyword evidence="6" id="KW-1185">Reference proteome</keyword>
<protein>
    <submittedName>
        <fullName evidence="5">WGS project CAEQ00000000 data, annotated contig 2220</fullName>
    </submittedName>
</protein>
<evidence type="ECO:0000256" key="2">
    <source>
        <dbReference type="ARBA" id="ARBA00022679"/>
    </source>
</evidence>
<keyword evidence="2" id="KW-0808">Transferase</keyword>
<evidence type="ECO:0000256" key="1">
    <source>
        <dbReference type="ARBA" id="ARBA00009342"/>
    </source>
</evidence>
<evidence type="ECO:0000256" key="3">
    <source>
        <dbReference type="ARBA" id="ARBA00023315"/>
    </source>
</evidence>
<comment type="similarity">
    <text evidence="1">Belongs to the acetyltransferase family. GNAT subfamily.</text>
</comment>
<dbReference type="PANTHER" id="PTHR13256">
    <property type="entry name" value="N-ACETYLTRANSFERASE 9"/>
    <property type="match status" value="1"/>
</dbReference>
<dbReference type="SUPFAM" id="SSF55729">
    <property type="entry name" value="Acyl-CoA N-acyltransferases (Nat)"/>
    <property type="match status" value="1"/>
</dbReference>
<dbReference type="AlphaFoldDB" id="F9WCE7"/>
<sequence>MNNEGVLIVGRRLRLVPYLRKHVPRYHQWMSEAEMLECTASDPLTLQEEYDNQREWLYSEDKLTFIVLAPLQLLGGDEKNGKNADMHGGGESCDTTQLQYSERVNDGRNRPWETISDMGLCDISGEPVSEETISNGEAYIMVGDCNLFILPDAGEDIAADATVGIISTNIPIDGKNGVNGGNMESGGPSMTTEEGGRCFEVEVMIAERAFRRLGVGEEAVRLLMSYALINLGATRFVAKIRADNTPSIRLFTKKLGFTLLKEVPVFGELHYVKHFNEFMVNEWRDLAGYAAEVYNAAAEQKFCGSCPLLQNSEG</sequence>
<feature type="domain" description="N-acetyltransferase" evidence="4">
    <location>
        <begin position="194"/>
        <end position="258"/>
    </location>
</feature>
<reference evidence="5 6" key="2">
    <citation type="journal article" date="2012" name="Proc. Natl. Acad. Sci. U.S.A.">
        <title>Antigenic diversity is generated by distinct evolutionary mechanisms in African trypanosome species.</title>
        <authorList>
            <person name="Jackson A.P."/>
            <person name="Berry A."/>
            <person name="Aslett M."/>
            <person name="Allison H.C."/>
            <person name="Burton P."/>
            <person name="Vavrova-Anderson J."/>
            <person name="Brown R."/>
            <person name="Browne H."/>
            <person name="Corton N."/>
            <person name="Hauser H."/>
            <person name="Gamble J."/>
            <person name="Gilderthorp R."/>
            <person name="Marcello L."/>
            <person name="McQuillan J."/>
            <person name="Otto T.D."/>
            <person name="Quail M.A."/>
            <person name="Sanders M.J."/>
            <person name="van Tonder A."/>
            <person name="Ginger M.L."/>
            <person name="Field M.C."/>
            <person name="Barry J.D."/>
            <person name="Hertz-Fowler C."/>
            <person name="Berriman M."/>
        </authorList>
    </citation>
    <scope>NUCLEOTIDE SEQUENCE [LARGE SCALE GENOMIC DNA]</scope>
    <source>
        <strain evidence="5 6">IL3000</strain>
    </source>
</reference>
<dbReference type="VEuPathDB" id="TriTrypDB:TcIL3000_0_55080"/>
<dbReference type="InterPro" id="IPR016181">
    <property type="entry name" value="Acyl_CoA_acyltransferase"/>
</dbReference>
<evidence type="ECO:0000259" key="4">
    <source>
        <dbReference type="Pfam" id="PF13302"/>
    </source>
</evidence>
<organism evidence="5 6">
    <name type="scientific">Trypanosoma congolense (strain IL3000)</name>
    <dbReference type="NCBI Taxonomy" id="1068625"/>
    <lineage>
        <taxon>Eukaryota</taxon>
        <taxon>Discoba</taxon>
        <taxon>Euglenozoa</taxon>
        <taxon>Kinetoplastea</taxon>
        <taxon>Metakinetoplastina</taxon>
        <taxon>Trypanosomatida</taxon>
        <taxon>Trypanosomatidae</taxon>
        <taxon>Trypanosoma</taxon>
        <taxon>Nannomonas</taxon>
    </lineage>
</organism>
<gene>
    <name evidence="5" type="ORF">TCIL3000_0_55080</name>
</gene>
<dbReference type="GO" id="GO:0008080">
    <property type="term" value="F:N-acetyltransferase activity"/>
    <property type="evidence" value="ECO:0007669"/>
    <property type="project" value="InterPro"/>
</dbReference>
<comment type="caution">
    <text evidence="5">The sequence shown here is derived from an EMBL/GenBank/DDBJ whole genome shotgun (WGS) entry which is preliminary data.</text>
</comment>
<dbReference type="EMBL" id="CAEQ01001708">
    <property type="protein sequence ID" value="CCD14940.1"/>
    <property type="molecule type" value="Genomic_DNA"/>
</dbReference>
<dbReference type="Gene3D" id="3.40.630.30">
    <property type="match status" value="2"/>
</dbReference>
<name>F9WCE7_TRYCI</name>
<proteinExistence type="inferred from homology"/>
<evidence type="ECO:0000313" key="5">
    <source>
        <dbReference type="EMBL" id="CCD14940.1"/>
    </source>
</evidence>
<reference evidence="6" key="1">
    <citation type="submission" date="2011-07" db="EMBL/GenBank/DDBJ databases">
        <title>Divergent evolution of antigenic variation in African trypanosomes.</title>
        <authorList>
            <person name="Jackson A.P."/>
            <person name="Berry A."/>
            <person name="Allison H.C."/>
            <person name="Burton P."/>
            <person name="Anderson J."/>
            <person name="Aslett M."/>
            <person name="Brown R."/>
            <person name="Corton N."/>
            <person name="Harris D."/>
            <person name="Hauser H."/>
            <person name="Gamble J."/>
            <person name="Gilderthorp R."/>
            <person name="McQuillan J."/>
            <person name="Quail M.A."/>
            <person name="Sanders M."/>
            <person name="Van Tonder A."/>
            <person name="Ginger M.L."/>
            <person name="Donelson J.E."/>
            <person name="Field M.C."/>
            <person name="Barry J.D."/>
            <person name="Berriman M."/>
            <person name="Hertz-Fowler C."/>
        </authorList>
    </citation>
    <scope>NUCLEOTIDE SEQUENCE [LARGE SCALE GENOMIC DNA]</scope>
    <source>
        <strain evidence="6">IL3000</strain>
    </source>
</reference>
<evidence type="ECO:0000313" key="6">
    <source>
        <dbReference type="Proteomes" id="UP000000702"/>
    </source>
</evidence>
<dbReference type="Proteomes" id="UP000000702">
    <property type="component" value="Unassembled WGS sequence"/>
</dbReference>
<keyword evidence="3" id="KW-0012">Acyltransferase</keyword>
<dbReference type="OMA" id="NGHENTT"/>
<dbReference type="InterPro" id="IPR039135">
    <property type="entry name" value="NAT9-like"/>
</dbReference>
<accession>F9WCE7</accession>
<dbReference type="Pfam" id="PF13302">
    <property type="entry name" value="Acetyltransf_3"/>
    <property type="match status" value="1"/>
</dbReference>
<dbReference type="InterPro" id="IPR000182">
    <property type="entry name" value="GNAT_dom"/>
</dbReference>
<dbReference type="PANTHER" id="PTHR13256:SF16">
    <property type="entry name" value="ALPHA_BETA-TUBULIN-N-ACETYLTRANSFERASE 9"/>
    <property type="match status" value="1"/>
</dbReference>